<dbReference type="EMBL" id="GG698927">
    <property type="protein sequence ID" value="EEU36633.1"/>
    <property type="molecule type" value="Genomic_DNA"/>
</dbReference>
<gene>
    <name evidence="8" type="ORF">NECHADRAFT_51888</name>
</gene>
<dbReference type="VEuPathDB" id="FungiDB:NECHADRAFT_51888"/>
<keyword evidence="9" id="KW-1185">Reference proteome</keyword>
<dbReference type="InParanoid" id="C7ZHA8"/>
<keyword evidence="3 6" id="KW-1133">Transmembrane helix</keyword>
<evidence type="ECO:0000256" key="5">
    <source>
        <dbReference type="ARBA" id="ARBA00023180"/>
    </source>
</evidence>
<dbReference type="PANTHER" id="PTHR23502:SF4">
    <property type="entry name" value="MAJOR FACILITATOR SUPERFAMILY (MFS) PROFILE DOMAIN-CONTAINING PROTEIN-RELATED"/>
    <property type="match status" value="1"/>
</dbReference>
<accession>C7ZHA8</accession>
<reference evidence="8 9" key="1">
    <citation type="journal article" date="2009" name="PLoS Genet.">
        <title>The genome of Nectria haematococca: contribution of supernumerary chromosomes to gene expansion.</title>
        <authorList>
            <person name="Coleman J.J."/>
            <person name="Rounsley S.D."/>
            <person name="Rodriguez-Carres M."/>
            <person name="Kuo A."/>
            <person name="Wasmann C.C."/>
            <person name="Grimwood J."/>
            <person name="Schmutz J."/>
            <person name="Taga M."/>
            <person name="White G.J."/>
            <person name="Zhou S."/>
            <person name="Schwartz D.C."/>
            <person name="Freitag M."/>
            <person name="Ma L.J."/>
            <person name="Danchin E.G."/>
            <person name="Henrissat B."/>
            <person name="Coutinho P.M."/>
            <person name="Nelson D.R."/>
            <person name="Straney D."/>
            <person name="Napoli C.A."/>
            <person name="Barker B.M."/>
            <person name="Gribskov M."/>
            <person name="Rep M."/>
            <person name="Kroken S."/>
            <person name="Molnar I."/>
            <person name="Rensing C."/>
            <person name="Kennell J.C."/>
            <person name="Zamora J."/>
            <person name="Farman M.L."/>
            <person name="Selker E.U."/>
            <person name="Salamov A."/>
            <person name="Shapiro H."/>
            <person name="Pangilinan J."/>
            <person name="Lindquist E."/>
            <person name="Lamers C."/>
            <person name="Grigoriev I.V."/>
            <person name="Geiser D.M."/>
            <person name="Covert S.F."/>
            <person name="Temporini E."/>
            <person name="Vanetten H.D."/>
        </authorList>
    </citation>
    <scope>NUCLEOTIDE SEQUENCE [LARGE SCALE GENOMIC DNA]</scope>
    <source>
        <strain evidence="9">ATCC MYA-4622 / CBS 123669 / FGSC 9596 / NRRL 45880 / 77-13-4</strain>
    </source>
</reference>
<keyword evidence="5" id="KW-0325">Glycoprotein</keyword>
<dbReference type="InterPro" id="IPR020846">
    <property type="entry name" value="MFS_dom"/>
</dbReference>
<dbReference type="RefSeq" id="XP_003042346.1">
    <property type="nucleotide sequence ID" value="XM_003042300.1"/>
</dbReference>
<proteinExistence type="predicted"/>
<dbReference type="OrthoDB" id="2585655at2759"/>
<dbReference type="Pfam" id="PF07690">
    <property type="entry name" value="MFS_1"/>
    <property type="match status" value="1"/>
</dbReference>
<dbReference type="InterPro" id="IPR036259">
    <property type="entry name" value="MFS_trans_sf"/>
</dbReference>
<feature type="transmembrane region" description="Helical" evidence="6">
    <location>
        <begin position="134"/>
        <end position="152"/>
    </location>
</feature>
<feature type="transmembrane region" description="Helical" evidence="6">
    <location>
        <begin position="335"/>
        <end position="354"/>
    </location>
</feature>
<feature type="domain" description="Major facilitator superfamily (MFS) profile" evidence="7">
    <location>
        <begin position="65"/>
        <end position="521"/>
    </location>
</feature>
<feature type="transmembrane region" description="Helical" evidence="6">
    <location>
        <begin position="224"/>
        <end position="243"/>
    </location>
</feature>
<dbReference type="Gene3D" id="1.20.1250.20">
    <property type="entry name" value="MFS general substrate transporter like domains"/>
    <property type="match status" value="1"/>
</dbReference>
<feature type="transmembrane region" description="Helical" evidence="6">
    <location>
        <begin position="360"/>
        <end position="383"/>
    </location>
</feature>
<dbReference type="SUPFAM" id="SSF103473">
    <property type="entry name" value="MFS general substrate transporter"/>
    <property type="match status" value="1"/>
</dbReference>
<evidence type="ECO:0000256" key="6">
    <source>
        <dbReference type="SAM" id="Phobius"/>
    </source>
</evidence>
<dbReference type="InterPro" id="IPR011701">
    <property type="entry name" value="MFS"/>
</dbReference>
<dbReference type="GO" id="GO:0022857">
    <property type="term" value="F:transmembrane transporter activity"/>
    <property type="evidence" value="ECO:0007669"/>
    <property type="project" value="InterPro"/>
</dbReference>
<dbReference type="KEGG" id="nhe:NECHADRAFT_51888"/>
<feature type="transmembrane region" description="Helical" evidence="6">
    <location>
        <begin position="498"/>
        <end position="519"/>
    </location>
</feature>
<feature type="transmembrane region" description="Helical" evidence="6">
    <location>
        <begin position="404"/>
        <end position="425"/>
    </location>
</feature>
<dbReference type="PROSITE" id="PS50850">
    <property type="entry name" value="MFS"/>
    <property type="match status" value="1"/>
</dbReference>
<evidence type="ECO:0000259" key="7">
    <source>
        <dbReference type="PROSITE" id="PS50850"/>
    </source>
</evidence>
<comment type="subcellular location">
    <subcellularLocation>
        <location evidence="1">Membrane</location>
        <topology evidence="1">Multi-pass membrane protein</topology>
    </subcellularLocation>
</comment>
<sequence>MGLWVLEPKSSDKVPGTVYVEREDEQSRIKTAHLKTGTGRHDGIILVPQPSNSPNDPLNWPEREKIFHSWFLAIGSGLSSGTAFFLNPSHGVMAKEIGTTLTQLSRSVSFLMVGLGLAGILTTPLARIYGKRPVFIGLGITGIIGYSVILANPKHMPSIYAGRALWGACVSGLQYLVSSSVGDLFFVHQRGFHLALWHFGLSGGNALGQVIASQIVQGQSYVWAFRYAVIFMSAYIFLLFLLIPETTYNRAKNQDGPIQQLEQDEKANPDAAAIASVSDIEGNGTPEKRKTWLQGLKLYNGRFSNENYLRAVLSPFVTLILPAVHWAAYAYGLTVAFAAAISVSLAQIFTAAPYNFTTGAVGLTVLSPLVGNIIGNFIPGPVADWLVTYMSRKNGGIYEPEFRNILCVPALVTGAVGFWGFGLSIHYRIHWFAPVFFFGLSAFGGAIMSLVSNTYLLDCHRKYAQDAYAAVTFIKAATSFAISFFVNDWLAKHGPINVFFVIGSIHIVGCLYGLFLYVYGKRVRLRNSPYQYNSRTNLNRFDSRSITLSQSKTSFAGAEMLSPSSTECSKRTR</sequence>
<dbReference type="GO" id="GO:0005886">
    <property type="term" value="C:plasma membrane"/>
    <property type="evidence" value="ECO:0007669"/>
    <property type="project" value="TreeGrafter"/>
</dbReference>
<evidence type="ECO:0000313" key="9">
    <source>
        <dbReference type="Proteomes" id="UP000005206"/>
    </source>
</evidence>
<keyword evidence="2 6" id="KW-0812">Transmembrane</keyword>
<dbReference type="OMA" id="FQGFGMS"/>
<evidence type="ECO:0000313" key="8">
    <source>
        <dbReference type="EMBL" id="EEU36633.1"/>
    </source>
</evidence>
<feature type="transmembrane region" description="Helical" evidence="6">
    <location>
        <begin position="467"/>
        <end position="486"/>
    </location>
</feature>
<feature type="transmembrane region" description="Helical" evidence="6">
    <location>
        <begin position="67"/>
        <end position="87"/>
    </location>
</feature>
<dbReference type="GeneID" id="9669512"/>
<evidence type="ECO:0000256" key="2">
    <source>
        <dbReference type="ARBA" id="ARBA00022692"/>
    </source>
</evidence>
<name>C7ZHA8_FUSV7</name>
<protein>
    <recommendedName>
        <fullName evidence="7">Major facilitator superfamily (MFS) profile domain-containing protein</fullName>
    </recommendedName>
</protein>
<dbReference type="eggNOG" id="KOG0255">
    <property type="taxonomic scope" value="Eukaryota"/>
</dbReference>
<dbReference type="HOGENOM" id="CLU_008455_13_0_1"/>
<evidence type="ECO:0000256" key="1">
    <source>
        <dbReference type="ARBA" id="ARBA00004141"/>
    </source>
</evidence>
<organism evidence="8 9">
    <name type="scientific">Fusarium vanettenii (strain ATCC MYA-4622 / CBS 123669 / FGSC 9596 / NRRL 45880 / 77-13-4)</name>
    <name type="common">Fusarium solani subsp. pisi</name>
    <dbReference type="NCBI Taxonomy" id="660122"/>
    <lineage>
        <taxon>Eukaryota</taxon>
        <taxon>Fungi</taxon>
        <taxon>Dikarya</taxon>
        <taxon>Ascomycota</taxon>
        <taxon>Pezizomycotina</taxon>
        <taxon>Sordariomycetes</taxon>
        <taxon>Hypocreomycetidae</taxon>
        <taxon>Hypocreales</taxon>
        <taxon>Nectriaceae</taxon>
        <taxon>Fusarium</taxon>
        <taxon>Fusarium solani species complex</taxon>
        <taxon>Fusarium vanettenii</taxon>
    </lineage>
</organism>
<feature type="transmembrane region" description="Helical" evidence="6">
    <location>
        <begin position="431"/>
        <end position="455"/>
    </location>
</feature>
<dbReference type="Proteomes" id="UP000005206">
    <property type="component" value="Chromosome 11"/>
</dbReference>
<dbReference type="PANTHER" id="PTHR23502">
    <property type="entry name" value="MAJOR FACILITATOR SUPERFAMILY"/>
    <property type="match status" value="1"/>
</dbReference>
<feature type="transmembrane region" description="Helical" evidence="6">
    <location>
        <begin position="164"/>
        <end position="186"/>
    </location>
</feature>
<dbReference type="AlphaFoldDB" id="C7ZHA8"/>
<keyword evidence="4 6" id="KW-0472">Membrane</keyword>
<evidence type="ECO:0000256" key="4">
    <source>
        <dbReference type="ARBA" id="ARBA00023136"/>
    </source>
</evidence>
<evidence type="ECO:0000256" key="3">
    <source>
        <dbReference type="ARBA" id="ARBA00022989"/>
    </source>
</evidence>
<feature type="transmembrane region" description="Helical" evidence="6">
    <location>
        <begin position="108"/>
        <end position="128"/>
    </location>
</feature>